<accession>A0ABU4VRH1</accession>
<proteinExistence type="predicted"/>
<dbReference type="PANTHER" id="PTHR39176:SF1">
    <property type="entry name" value="PERIPLASMIC PROTEIN"/>
    <property type="match status" value="1"/>
</dbReference>
<feature type="domain" description="Lysozyme inhibitor LprI-like N-terminal" evidence="2">
    <location>
        <begin position="39"/>
        <end position="139"/>
    </location>
</feature>
<feature type="chain" id="PRO_5045961626" evidence="1">
    <location>
        <begin position="26"/>
        <end position="146"/>
    </location>
</feature>
<dbReference type="EMBL" id="JAVRAD010000001">
    <property type="protein sequence ID" value="MDX8328089.1"/>
    <property type="molecule type" value="Genomic_DNA"/>
</dbReference>
<evidence type="ECO:0000313" key="4">
    <source>
        <dbReference type="Proteomes" id="UP001277561"/>
    </source>
</evidence>
<protein>
    <submittedName>
        <fullName evidence="3">Lysozyme inhibitor LprI family protein</fullName>
    </submittedName>
</protein>
<gene>
    <name evidence="3" type="ORF">RMS29_02535</name>
</gene>
<evidence type="ECO:0000259" key="2">
    <source>
        <dbReference type="Pfam" id="PF07007"/>
    </source>
</evidence>
<sequence>MIDSIKMLRFSCGLALLCGALSSYAAFVNDARAQDMPNCAEPTTQSDMNSCAALDYEKADKDLNKAYQQVRKKMVDWDKSADDDSKGAVEALVAAQRAWVEFRDANCEASGFQARGGSMEPMLVSSCLADMSTKRAEELRELSEGF</sequence>
<dbReference type="Proteomes" id="UP001277561">
    <property type="component" value="Unassembled WGS sequence"/>
</dbReference>
<organism evidence="3 4">
    <name type="scientific">Agrobacterium rosae</name>
    <dbReference type="NCBI Taxonomy" id="1972867"/>
    <lineage>
        <taxon>Bacteria</taxon>
        <taxon>Pseudomonadati</taxon>
        <taxon>Pseudomonadota</taxon>
        <taxon>Alphaproteobacteria</taxon>
        <taxon>Hyphomicrobiales</taxon>
        <taxon>Rhizobiaceae</taxon>
        <taxon>Rhizobium/Agrobacterium group</taxon>
        <taxon>Agrobacterium</taxon>
    </lineage>
</organism>
<evidence type="ECO:0000256" key="1">
    <source>
        <dbReference type="SAM" id="SignalP"/>
    </source>
</evidence>
<dbReference type="InterPro" id="IPR009739">
    <property type="entry name" value="LprI-like_N"/>
</dbReference>
<dbReference type="Gene3D" id="1.20.1270.180">
    <property type="match status" value="1"/>
</dbReference>
<dbReference type="Pfam" id="PF07007">
    <property type="entry name" value="LprI"/>
    <property type="match status" value="1"/>
</dbReference>
<keyword evidence="4" id="KW-1185">Reference proteome</keyword>
<name>A0ABU4VRH1_9HYPH</name>
<keyword evidence="1" id="KW-0732">Signal</keyword>
<reference evidence="3" key="1">
    <citation type="journal article" date="2023" name="Phytobiomes J">
        <title>Deciphering the key players within the bacterial microbiota associated with aerial crown gall tumors on rhododendron: Insights into the gallobiome.</title>
        <authorList>
            <person name="Kuzmanovic N."/>
            <person name="Nesme J."/>
            <person name="Wolf J."/>
            <person name="Neumann-Schaal M."/>
            <person name="Petersen J."/>
            <person name="Fernandez-Gnecco G."/>
            <person name="Sproeer C."/>
            <person name="Bunk B."/>
            <person name="Overmann J."/>
            <person name="Sorensen S.J."/>
            <person name="Idczak E."/>
            <person name="Smalla K."/>
        </authorList>
    </citation>
    <scope>NUCLEOTIDE SEQUENCE [LARGE SCALE GENOMIC DNA]</scope>
    <source>
        <strain evidence="3">Rho-14.1</strain>
    </source>
</reference>
<dbReference type="GeneID" id="86878656"/>
<feature type="signal peptide" evidence="1">
    <location>
        <begin position="1"/>
        <end position="25"/>
    </location>
</feature>
<dbReference type="PANTHER" id="PTHR39176">
    <property type="entry name" value="PERIPLASMIC PROTEIN-RELATED"/>
    <property type="match status" value="1"/>
</dbReference>
<comment type="caution">
    <text evidence="3">The sequence shown here is derived from an EMBL/GenBank/DDBJ whole genome shotgun (WGS) entry which is preliminary data.</text>
</comment>
<evidence type="ECO:0000313" key="3">
    <source>
        <dbReference type="EMBL" id="MDX8328089.1"/>
    </source>
</evidence>
<dbReference type="RefSeq" id="WP_245445323.1">
    <property type="nucleotide sequence ID" value="NZ_CP192764.1"/>
</dbReference>